<dbReference type="Gene3D" id="1.20.1560.10">
    <property type="entry name" value="ABC transporter type 1, transmembrane domain"/>
    <property type="match status" value="3"/>
</dbReference>
<keyword evidence="3" id="KW-0813">Transport</keyword>
<dbReference type="OrthoDB" id="6500128at2759"/>
<evidence type="ECO:0000313" key="18">
    <source>
        <dbReference type="RefSeq" id="XP_013404189.2"/>
    </source>
</evidence>
<feature type="domain" description="ABC transmembrane type-1" evidence="16">
    <location>
        <begin position="875"/>
        <end position="1140"/>
    </location>
</feature>
<reference evidence="18" key="1">
    <citation type="submission" date="2025-08" db="UniProtKB">
        <authorList>
            <consortium name="RefSeq"/>
        </authorList>
    </citation>
    <scope>IDENTIFICATION</scope>
    <source>
        <tissue evidence="18">Gonads</tissue>
    </source>
</reference>
<evidence type="ECO:0000256" key="12">
    <source>
        <dbReference type="ARBA" id="ARBA00047523"/>
    </source>
</evidence>
<evidence type="ECO:0000256" key="11">
    <source>
        <dbReference type="ARBA" id="ARBA00024220"/>
    </source>
</evidence>
<dbReference type="RefSeq" id="XP_013404189.2">
    <property type="nucleotide sequence ID" value="XM_013548735.2"/>
</dbReference>
<feature type="domain" description="ABC transporter" evidence="15">
    <location>
        <begin position="1604"/>
        <end position="1838"/>
    </location>
</feature>
<keyword evidence="6" id="KW-0677">Repeat</keyword>
<keyword evidence="5 14" id="KW-0812">Transmembrane</keyword>
<feature type="transmembrane region" description="Helical" evidence="14">
    <location>
        <begin position="15"/>
        <end position="35"/>
    </location>
</feature>
<gene>
    <name evidence="18" type="primary">LOC106169316</name>
</gene>
<feature type="region of interest" description="Disordered" evidence="13">
    <location>
        <begin position="810"/>
        <end position="843"/>
    </location>
</feature>
<dbReference type="Proteomes" id="UP000085678">
    <property type="component" value="Unplaced"/>
</dbReference>
<keyword evidence="7" id="KW-0547">Nucleotide-binding</keyword>
<evidence type="ECO:0000313" key="17">
    <source>
        <dbReference type="Proteomes" id="UP000085678"/>
    </source>
</evidence>
<feature type="transmembrane region" description="Helical" evidence="14">
    <location>
        <begin position="1410"/>
        <end position="1437"/>
    </location>
</feature>
<evidence type="ECO:0000256" key="10">
    <source>
        <dbReference type="ARBA" id="ARBA00023136"/>
    </source>
</evidence>
<dbReference type="CDD" id="cd18595">
    <property type="entry name" value="ABC_6TM_MRP1_2_3_6_D1_like"/>
    <property type="match status" value="1"/>
</dbReference>
<feature type="domain" description="ABC transmembrane type-1" evidence="16">
    <location>
        <begin position="1285"/>
        <end position="1567"/>
    </location>
</feature>
<comment type="subcellular location">
    <subcellularLocation>
        <location evidence="1">Vacuole membrane</location>
        <topology evidence="1">Multi-pass membrane protein</topology>
    </subcellularLocation>
</comment>
<dbReference type="PROSITE" id="PS50929">
    <property type="entry name" value="ABC_TM1F"/>
    <property type="match status" value="3"/>
</dbReference>
<evidence type="ECO:0000259" key="16">
    <source>
        <dbReference type="PROSITE" id="PS50929"/>
    </source>
</evidence>
<keyword evidence="10 14" id="KW-0472">Membrane</keyword>
<evidence type="ECO:0000256" key="4">
    <source>
        <dbReference type="ARBA" id="ARBA00022554"/>
    </source>
</evidence>
<dbReference type="FunFam" id="1.20.1560.10:FF:000020">
    <property type="entry name" value="ABC metal ion transporter"/>
    <property type="match status" value="1"/>
</dbReference>
<dbReference type="GO" id="GO:0015431">
    <property type="term" value="F:ABC-type glutathione S-conjugate transporter activity"/>
    <property type="evidence" value="ECO:0007669"/>
    <property type="project" value="UniProtKB-EC"/>
</dbReference>
<keyword evidence="17" id="KW-1185">Reference proteome</keyword>
<evidence type="ECO:0000256" key="7">
    <source>
        <dbReference type="ARBA" id="ARBA00022741"/>
    </source>
</evidence>
<sequence length="1843" mass="204289">MSSFLITYEFKKGEVSSAMLFIFWSILLLLGGVSLRSKIIQVQTQDHQDIFRVVTFCFRYTFVILEFILHLWADAKALPKDTPERRKLSKDVSFLTEAVASSESHAVRKMTPERSASFLSRISYFWMTKLVIKGYKQTLEFADMYRLLPEDSCGVILPKFLREWRKENERLRPTAVRFNTSHKYVGIPSDCPSNHPDDSQIHSAQMTRTDNVVIESANPPVLGKPRLLRALVRTFGPYYALGGLLRLSLDAVTFVNPILLSLMITFVESGDPLTWRGYLLALVMFLFSMLHSILYERYYSVCYRVGLRIRTAIIATVYRKSLKLTSAARKKSTVGEIVNLMSGDAQKMQDCFLFFHLTWSSTLSIIVALVLLWQYLGPSTLAGIAVIVLILPANAYAGSQMKKQQARRMAQKGQRLKVTNEILNAMKVLKLFAWEEPFLNKVTEIRDSELASLRNFLFAYAFTCTIWFLTPLVMTLASFAAYVLSDPSNVLDANTAFVCLSLFTIVKMYVTGVPISISALIQGRVSLERLTRFLVEEELDTDMVDRTKSTNGTVSVQDGNFTWNRDELATLKHLNFEIPPGSLVAVVGQVGSGKSSLLNALLGDMECLSGNINVTGSVAYVPQQAWIQNKTAKENILFGKQWNQSLYRKCLSTCALEQDLKILPVGDETEIGEKGVNLSGGQKQRVSLARAVYQDCDVYLMDDPLSAVDSHVGKHIFDHVIGPEGILKDKTRVLTTNGISFLPKMDAIIVLTKGAISEIGTYQELLDNNGAFAEFMKTYLNEKEAESESDEEEEGLKIHLGEQIQISKSGGEEANLSRKLKSGRSSKQPSSEETSVQDVKKTGGQLMEAENAESGTVKYTHMLSYVRASGFRGIVMVTGGFICSVLFLIGGNIWLNLWSNDQVVNGTQQLTDLRLGVYGGLGAGQVAFIVIQQLGITLGCVEASRTILNGCLGRIMRAPMSFFDTTPLGRIVNRFSKDMETIDFGLPFTIETLLATSAQVIAVIFIVIYSTPIAVVALLPLCVIYFLTQKLYLPSARQLIRIDATKRSPIYSHFGETLAGVSSIRAYQQQKRFVQLTDKMIDDNQMAWYGYIMSIRWCSILLETYGSLVVLFAAIFAVLATESGSITGGDAGMSISISLNTRVLTTNGISFLPKMDAIIVLTKGAISEIGTYQELLDNNGAFAEFMKTYLNEKEAESESDEEEEGLKTHLGEQIQISKSGGEEANLSRKLKSGRSSKQPSSEETSVQDVKKKGGRLMEAENAESGTVKYTHMLSYVRASGFRGIVMVTGGFICSVLFLIGGNIWLNLWSNDQVVNGTQQLTDLRLGVYGGLGAGQVAFIVIQQLGITLGCVEASRTILNGCLGRIMRAPMSFFDTTPLGRIVNRFSKDMETIDFGLPFTIETLLATSAQVIAVIFIVIYSTPIAVVALLPLCVIYFLTQKLYLPSARQLIRIDATKRSPIYSHFGETLAGVSSIRAYQQQKRFVQLTDKMIDDNQMAWYGYIMSIRWCSILLETYGSLVVLFAAIFAVLATESGSITGGDAGMSISISLNVIQMLNFMARTCCNFETQAIALERIKEYSAVGIEAPWSVDDHRPPPEWPQKGEVKFDQYSVRYRPGLDLVLKKVTFQVEPGEKVGIVGRTGAGKSSIALALFRIIESAAGSITIDGINIADIGLHQLRSKVTIIPQEPELFSGTLRTNLDPFGLYSDQDVWNALEHAHLKDFVATLPARLEHEISEAGENLSVGQRQLVCLARAILRKTKILVLDEATAAVDMETDDLIQSSIRSEFKECTVITIAHRLNTILDSDRVLVLDKGTIKEFQPPSVLLQDKRSMFYGLAKDAELV</sequence>
<dbReference type="PANTHER" id="PTHR24223:SF443">
    <property type="entry name" value="MULTIDRUG-RESISTANCE LIKE PROTEIN 1, ISOFORM I"/>
    <property type="match status" value="1"/>
</dbReference>
<feature type="transmembrane region" description="Helical" evidence="14">
    <location>
        <begin position="381"/>
        <end position="399"/>
    </location>
</feature>
<dbReference type="CDD" id="cd18603">
    <property type="entry name" value="ABC_6TM_MRP1_2_3_6_D2_like"/>
    <property type="match status" value="2"/>
</dbReference>
<dbReference type="PROSITE" id="PS00211">
    <property type="entry name" value="ABC_TRANSPORTER_1"/>
    <property type="match status" value="2"/>
</dbReference>
<dbReference type="Pfam" id="PF00005">
    <property type="entry name" value="ABC_tran"/>
    <property type="match status" value="2"/>
</dbReference>
<keyword evidence="9 14" id="KW-1133">Transmembrane helix</keyword>
<evidence type="ECO:0000256" key="1">
    <source>
        <dbReference type="ARBA" id="ARBA00004128"/>
    </source>
</evidence>
<evidence type="ECO:0000259" key="15">
    <source>
        <dbReference type="PROSITE" id="PS50893"/>
    </source>
</evidence>
<proteinExistence type="inferred from homology"/>
<comment type="catalytic activity">
    <reaction evidence="12">
        <text>leukotriene C4(in) + ATP + H2O = leukotriene C4(out) + ADP + phosphate + H(+)</text>
        <dbReference type="Rhea" id="RHEA:38963"/>
        <dbReference type="ChEBI" id="CHEBI:15377"/>
        <dbReference type="ChEBI" id="CHEBI:15378"/>
        <dbReference type="ChEBI" id="CHEBI:30616"/>
        <dbReference type="ChEBI" id="CHEBI:43474"/>
        <dbReference type="ChEBI" id="CHEBI:57973"/>
        <dbReference type="ChEBI" id="CHEBI:456216"/>
    </reaction>
    <physiologicalReaction direction="left-to-right" evidence="12">
        <dbReference type="Rhea" id="RHEA:38964"/>
    </physiologicalReaction>
</comment>
<feature type="transmembrane region" description="Helical" evidence="14">
    <location>
        <begin position="915"/>
        <end position="936"/>
    </location>
</feature>
<evidence type="ECO:0000256" key="3">
    <source>
        <dbReference type="ARBA" id="ARBA00022448"/>
    </source>
</evidence>
<dbReference type="GeneID" id="106169316"/>
<dbReference type="SUPFAM" id="SSF90123">
    <property type="entry name" value="ABC transporter transmembrane region"/>
    <property type="match status" value="3"/>
</dbReference>
<dbReference type="KEGG" id="lak:106169316"/>
<name>A0A1S3J2V5_LINAN</name>
<dbReference type="FunFam" id="3.40.50.300:FF:000074">
    <property type="entry name" value="Multidrug resistance-associated protein 5 isoform 1"/>
    <property type="match status" value="1"/>
</dbReference>
<keyword evidence="4" id="KW-0926">Vacuole</keyword>
<protein>
    <recommendedName>
        <fullName evidence="11">ABC-type glutathione-S-conjugate transporter</fullName>
        <ecNumber evidence="11">7.6.2.3</ecNumber>
    </recommendedName>
</protein>
<feature type="transmembrane region" description="Helical" evidence="14">
    <location>
        <begin position="1284"/>
        <end position="1305"/>
    </location>
</feature>
<dbReference type="InterPro" id="IPR011527">
    <property type="entry name" value="ABC1_TM_dom"/>
</dbReference>
<dbReference type="InterPro" id="IPR003439">
    <property type="entry name" value="ABC_transporter-like_ATP-bd"/>
</dbReference>
<dbReference type="GO" id="GO:0000323">
    <property type="term" value="C:lytic vacuole"/>
    <property type="evidence" value="ECO:0007669"/>
    <property type="project" value="UniProtKB-ARBA"/>
</dbReference>
<dbReference type="Gene3D" id="3.40.50.300">
    <property type="entry name" value="P-loop containing nucleotide triphosphate hydrolases"/>
    <property type="match status" value="2"/>
</dbReference>
<feature type="transmembrane region" description="Helical" evidence="14">
    <location>
        <begin position="1094"/>
        <end position="1119"/>
    </location>
</feature>
<organism evidence="17 18">
    <name type="scientific">Lingula anatina</name>
    <name type="common">Brachiopod</name>
    <name type="synonym">Lingula unguis</name>
    <dbReference type="NCBI Taxonomy" id="7574"/>
    <lineage>
        <taxon>Eukaryota</taxon>
        <taxon>Metazoa</taxon>
        <taxon>Spiralia</taxon>
        <taxon>Lophotrochozoa</taxon>
        <taxon>Brachiopoda</taxon>
        <taxon>Linguliformea</taxon>
        <taxon>Lingulata</taxon>
        <taxon>Lingulida</taxon>
        <taxon>Linguloidea</taxon>
        <taxon>Lingulidae</taxon>
        <taxon>Lingula</taxon>
    </lineage>
</organism>
<evidence type="ECO:0000256" key="8">
    <source>
        <dbReference type="ARBA" id="ARBA00022840"/>
    </source>
</evidence>
<keyword evidence="8" id="KW-0067">ATP-binding</keyword>
<dbReference type="CDD" id="cd03244">
    <property type="entry name" value="ABCC_MRP_domain2"/>
    <property type="match status" value="1"/>
</dbReference>
<dbReference type="InterPro" id="IPR017871">
    <property type="entry name" value="ABC_transporter-like_CS"/>
</dbReference>
<accession>A0A1S3J2V5</accession>
<dbReference type="FunFam" id="1.20.1560.10:FF:000001">
    <property type="entry name" value="ATP-binding cassette subfamily C member 1"/>
    <property type="match status" value="2"/>
</dbReference>
<dbReference type="GO" id="GO:0005774">
    <property type="term" value="C:vacuolar membrane"/>
    <property type="evidence" value="ECO:0007669"/>
    <property type="project" value="UniProtKB-SubCell"/>
</dbReference>
<dbReference type="SMART" id="SM00382">
    <property type="entry name" value="AAA"/>
    <property type="match status" value="2"/>
</dbReference>
<dbReference type="InParanoid" id="A0A1S3J2V5"/>
<dbReference type="FunFam" id="3.40.50.300:FF:000293">
    <property type="entry name" value="ATP binding cassette subfamily C member 1"/>
    <property type="match status" value="1"/>
</dbReference>
<dbReference type="InterPro" id="IPR003593">
    <property type="entry name" value="AAA+_ATPase"/>
</dbReference>
<dbReference type="CDD" id="cd03250">
    <property type="entry name" value="ABCC_MRP_domain1"/>
    <property type="match status" value="1"/>
</dbReference>
<dbReference type="Pfam" id="PF00664">
    <property type="entry name" value="ABC_membrane"/>
    <property type="match status" value="3"/>
</dbReference>
<feature type="transmembrane region" description="Helical" evidence="14">
    <location>
        <begin position="1510"/>
        <end position="1530"/>
    </location>
</feature>
<dbReference type="SUPFAM" id="SSF52540">
    <property type="entry name" value="P-loop containing nucleoside triphosphate hydrolases"/>
    <property type="match status" value="3"/>
</dbReference>
<dbReference type="InterPro" id="IPR050173">
    <property type="entry name" value="ABC_transporter_C-like"/>
</dbReference>
<feature type="compositionally biased region" description="Polar residues" evidence="13">
    <location>
        <begin position="1238"/>
        <end position="1247"/>
    </location>
</feature>
<dbReference type="GO" id="GO:0005524">
    <property type="term" value="F:ATP binding"/>
    <property type="evidence" value="ECO:0007669"/>
    <property type="project" value="UniProtKB-KW"/>
</dbReference>
<feature type="domain" description="ABC transmembrane type-1" evidence="16">
    <location>
        <begin position="240"/>
        <end position="522"/>
    </location>
</feature>
<evidence type="ECO:0000256" key="9">
    <source>
        <dbReference type="ARBA" id="ARBA00022989"/>
    </source>
</evidence>
<feature type="domain" description="ABC transporter" evidence="15">
    <location>
        <begin position="554"/>
        <end position="778"/>
    </location>
</feature>
<evidence type="ECO:0000256" key="6">
    <source>
        <dbReference type="ARBA" id="ARBA00022737"/>
    </source>
</evidence>
<dbReference type="InterPro" id="IPR027417">
    <property type="entry name" value="P-loop_NTPase"/>
</dbReference>
<dbReference type="GO" id="GO:0016887">
    <property type="term" value="F:ATP hydrolysis activity"/>
    <property type="evidence" value="ECO:0007669"/>
    <property type="project" value="InterPro"/>
</dbReference>
<evidence type="ECO:0000256" key="5">
    <source>
        <dbReference type="ARBA" id="ARBA00022692"/>
    </source>
</evidence>
<evidence type="ECO:0000256" key="13">
    <source>
        <dbReference type="SAM" id="MobiDB-lite"/>
    </source>
</evidence>
<feature type="transmembrane region" description="Helical" evidence="14">
    <location>
        <begin position="351"/>
        <end position="375"/>
    </location>
</feature>
<feature type="compositionally biased region" description="Basic and acidic residues" evidence="13">
    <location>
        <begin position="1248"/>
        <end position="1257"/>
    </location>
</feature>
<comment type="similarity">
    <text evidence="2">Belongs to the ABC transporter superfamily. ABCC family. Conjugate transporter (TC 3.A.1.208) subfamily.</text>
</comment>
<feature type="transmembrane region" description="Helical" evidence="14">
    <location>
        <begin position="273"/>
        <end position="294"/>
    </location>
</feature>
<dbReference type="PANTHER" id="PTHR24223">
    <property type="entry name" value="ATP-BINDING CASSETTE SUB-FAMILY C"/>
    <property type="match status" value="1"/>
</dbReference>
<feature type="transmembrane region" description="Helical" evidence="14">
    <location>
        <begin position="874"/>
        <end position="895"/>
    </location>
</feature>
<dbReference type="STRING" id="7574.A0A1S3J2V5"/>
<dbReference type="PROSITE" id="PS50893">
    <property type="entry name" value="ABC_TRANSPORTER_2"/>
    <property type="match status" value="2"/>
</dbReference>
<feature type="transmembrane region" description="Helical" evidence="14">
    <location>
        <begin position="1000"/>
        <end position="1027"/>
    </location>
</feature>
<feature type="region of interest" description="Disordered" evidence="13">
    <location>
        <begin position="1193"/>
        <end position="1257"/>
    </location>
</feature>
<dbReference type="InterPro" id="IPR036640">
    <property type="entry name" value="ABC1_TM_sf"/>
</dbReference>
<feature type="compositionally biased region" description="Polar residues" evidence="13">
    <location>
        <begin position="828"/>
        <end position="837"/>
    </location>
</feature>
<feature type="transmembrane region" description="Helical" evidence="14">
    <location>
        <begin position="456"/>
        <end position="483"/>
    </location>
</feature>
<dbReference type="EC" id="7.6.2.3" evidence="11"/>
<evidence type="ECO:0000256" key="2">
    <source>
        <dbReference type="ARBA" id="ARBA00009726"/>
    </source>
</evidence>
<evidence type="ECO:0000256" key="14">
    <source>
        <dbReference type="SAM" id="Phobius"/>
    </source>
</evidence>